<feature type="transmembrane region" description="Helical" evidence="1">
    <location>
        <begin position="196"/>
        <end position="218"/>
    </location>
</feature>
<sequence length="246" mass="26672">MSSNASTAGSMDESKFLKRNRALHWARLGLSLAITTGAVAVIACEAVPLHHYKTTAQWATEGLALWPLNLDMRPTIAALACGCVIAILNLVYVVVAMLPSVSIPVPVLLCQLLTTFQPHSRIKLLNSYASASAFSGFITALIGIIFTIYRPSASYPSGFSDGETLHSWTCKWDSSSGSTSSPVHFSRDCHETRAGFAMLCVLLGLEILMGIAAAAGTWSQRDVSRRREQQVQLEKLEIATKQAYRP</sequence>
<dbReference type="EMBL" id="MNBE01000683">
    <property type="protein sequence ID" value="OKO97780.1"/>
    <property type="molecule type" value="Genomic_DNA"/>
</dbReference>
<evidence type="ECO:0000313" key="2">
    <source>
        <dbReference type="EMBL" id="OKO97780.1"/>
    </source>
</evidence>
<proteinExistence type="predicted"/>
<keyword evidence="3" id="KW-1185">Reference proteome</keyword>
<feature type="transmembrane region" description="Helical" evidence="1">
    <location>
        <begin position="128"/>
        <end position="149"/>
    </location>
</feature>
<organism evidence="2 3">
    <name type="scientific">Penicillium subrubescens</name>
    <dbReference type="NCBI Taxonomy" id="1316194"/>
    <lineage>
        <taxon>Eukaryota</taxon>
        <taxon>Fungi</taxon>
        <taxon>Dikarya</taxon>
        <taxon>Ascomycota</taxon>
        <taxon>Pezizomycotina</taxon>
        <taxon>Eurotiomycetes</taxon>
        <taxon>Eurotiomycetidae</taxon>
        <taxon>Eurotiales</taxon>
        <taxon>Aspergillaceae</taxon>
        <taxon>Penicillium</taxon>
    </lineage>
</organism>
<accession>A0A1Q5TC65</accession>
<keyword evidence="1" id="KW-0472">Membrane</keyword>
<feature type="transmembrane region" description="Helical" evidence="1">
    <location>
        <begin position="25"/>
        <end position="43"/>
    </location>
</feature>
<evidence type="ECO:0000313" key="3">
    <source>
        <dbReference type="Proteomes" id="UP000186955"/>
    </source>
</evidence>
<comment type="caution">
    <text evidence="2">The sequence shown here is derived from an EMBL/GenBank/DDBJ whole genome shotgun (WGS) entry which is preliminary data.</text>
</comment>
<reference evidence="2 3" key="1">
    <citation type="submission" date="2016-10" db="EMBL/GenBank/DDBJ databases">
        <title>Genome sequence of the ascomycete fungus Penicillium subrubescens.</title>
        <authorList>
            <person name="De Vries R.P."/>
            <person name="Peng M."/>
            <person name="Dilokpimol A."/>
            <person name="Hilden K."/>
            <person name="Makela M.R."/>
            <person name="Grigoriev I."/>
            <person name="Riley R."/>
            <person name="Granchi Z."/>
        </authorList>
    </citation>
    <scope>NUCLEOTIDE SEQUENCE [LARGE SCALE GENOMIC DNA]</scope>
    <source>
        <strain evidence="2 3">CBS 132785</strain>
    </source>
</reference>
<feature type="transmembrane region" description="Helical" evidence="1">
    <location>
        <begin position="76"/>
        <end position="98"/>
    </location>
</feature>
<dbReference type="Proteomes" id="UP000186955">
    <property type="component" value="Unassembled WGS sequence"/>
</dbReference>
<gene>
    <name evidence="2" type="ORF">PENSUB_9706</name>
</gene>
<dbReference type="STRING" id="1316194.A0A1Q5TC65"/>
<keyword evidence="1" id="KW-1133">Transmembrane helix</keyword>
<keyword evidence="1" id="KW-0812">Transmembrane</keyword>
<dbReference type="AlphaFoldDB" id="A0A1Q5TC65"/>
<protein>
    <submittedName>
        <fullName evidence="2">Uncharacterized protein</fullName>
    </submittedName>
</protein>
<name>A0A1Q5TC65_9EURO</name>
<evidence type="ECO:0000256" key="1">
    <source>
        <dbReference type="SAM" id="Phobius"/>
    </source>
</evidence>